<comment type="caution">
    <text evidence="1">The sequence shown here is derived from an EMBL/GenBank/DDBJ whole genome shotgun (WGS) entry which is preliminary data.</text>
</comment>
<accession>A0ABQ4SK59</accession>
<protein>
    <submittedName>
        <fullName evidence="1">Uncharacterized protein</fullName>
    </submittedName>
</protein>
<dbReference type="Proteomes" id="UP001055153">
    <property type="component" value="Unassembled WGS sequence"/>
</dbReference>
<evidence type="ECO:0000313" key="1">
    <source>
        <dbReference type="EMBL" id="GJE03587.1"/>
    </source>
</evidence>
<name>A0ABQ4SK59_9HYPH</name>
<dbReference type="RefSeq" id="WP_238240974.1">
    <property type="nucleotide sequence ID" value="NZ_BPQQ01000084.1"/>
</dbReference>
<gene>
    <name evidence="1" type="ORF">GMJLKIPL_5544</name>
</gene>
<dbReference type="EMBL" id="BPQQ01000084">
    <property type="protein sequence ID" value="GJE03587.1"/>
    <property type="molecule type" value="Genomic_DNA"/>
</dbReference>
<proteinExistence type="predicted"/>
<sequence>MIDPLVQATQLRTFASRLRRLAPTRDPEIFVADKDQLVADLERAAAELDLSGAMAAVAPLARGAIRFGVVTAEGRIIPVEPRHPVRPAR</sequence>
<keyword evidence="2" id="KW-1185">Reference proteome</keyword>
<evidence type="ECO:0000313" key="2">
    <source>
        <dbReference type="Proteomes" id="UP001055153"/>
    </source>
</evidence>
<reference evidence="1" key="2">
    <citation type="submission" date="2021-08" db="EMBL/GenBank/DDBJ databases">
        <authorList>
            <person name="Tani A."/>
            <person name="Ola A."/>
            <person name="Ogura Y."/>
            <person name="Katsura K."/>
            <person name="Hayashi T."/>
        </authorList>
    </citation>
    <scope>NUCLEOTIDE SEQUENCE</scope>
    <source>
        <strain evidence="1">DSM 17168</strain>
    </source>
</reference>
<organism evidence="1 2">
    <name type="scientific">Methylobacterium isbiliense</name>
    <dbReference type="NCBI Taxonomy" id="315478"/>
    <lineage>
        <taxon>Bacteria</taxon>
        <taxon>Pseudomonadati</taxon>
        <taxon>Pseudomonadota</taxon>
        <taxon>Alphaproteobacteria</taxon>
        <taxon>Hyphomicrobiales</taxon>
        <taxon>Methylobacteriaceae</taxon>
        <taxon>Methylobacterium</taxon>
    </lineage>
</organism>
<reference evidence="1" key="1">
    <citation type="journal article" date="2021" name="Front. Microbiol.">
        <title>Comprehensive Comparative Genomics and Phenotyping of Methylobacterium Species.</title>
        <authorList>
            <person name="Alessa O."/>
            <person name="Ogura Y."/>
            <person name="Fujitani Y."/>
            <person name="Takami H."/>
            <person name="Hayashi T."/>
            <person name="Sahin N."/>
            <person name="Tani A."/>
        </authorList>
    </citation>
    <scope>NUCLEOTIDE SEQUENCE</scope>
    <source>
        <strain evidence="1">DSM 17168</strain>
    </source>
</reference>